<dbReference type="RefSeq" id="WP_072700096.1">
    <property type="nucleotide sequence ID" value="NZ_JAFBBL010000001.1"/>
</dbReference>
<evidence type="ECO:0000256" key="1">
    <source>
        <dbReference type="SAM" id="MobiDB-lite"/>
    </source>
</evidence>
<dbReference type="InterPro" id="IPR018973">
    <property type="entry name" value="MZB"/>
</dbReference>
<reference evidence="3 4" key="1">
    <citation type="submission" date="2018-06" db="EMBL/GenBank/DDBJ databases">
        <authorList>
            <consortium name="Pathogen Informatics"/>
            <person name="Doyle S."/>
        </authorList>
    </citation>
    <scope>NUCLEOTIDE SEQUENCE [LARGE SCALE GENOMIC DNA]</scope>
    <source>
        <strain evidence="3 4">NCTC10994</strain>
    </source>
</reference>
<evidence type="ECO:0000259" key="2">
    <source>
        <dbReference type="Pfam" id="PF09369"/>
    </source>
</evidence>
<proteinExistence type="predicted"/>
<organism evidence="3 4">
    <name type="scientific">Rhodococcus coprophilus</name>
    <dbReference type="NCBI Taxonomy" id="38310"/>
    <lineage>
        <taxon>Bacteria</taxon>
        <taxon>Bacillati</taxon>
        <taxon>Actinomycetota</taxon>
        <taxon>Actinomycetes</taxon>
        <taxon>Mycobacteriales</taxon>
        <taxon>Nocardiaceae</taxon>
        <taxon>Rhodococcus</taxon>
    </lineage>
</organism>
<keyword evidence="4" id="KW-1185">Reference proteome</keyword>
<evidence type="ECO:0000313" key="4">
    <source>
        <dbReference type="Proteomes" id="UP000249091"/>
    </source>
</evidence>
<accession>A0A2X4U437</accession>
<feature type="domain" description="MrfA-like Zn-binding" evidence="2">
    <location>
        <begin position="500"/>
        <end position="600"/>
    </location>
</feature>
<evidence type="ECO:0000313" key="3">
    <source>
        <dbReference type="EMBL" id="SQI29888.1"/>
    </source>
</evidence>
<feature type="region of interest" description="Disordered" evidence="1">
    <location>
        <begin position="77"/>
        <end position="101"/>
    </location>
</feature>
<dbReference type="EMBL" id="LS483468">
    <property type="protein sequence ID" value="SQI29888.1"/>
    <property type="molecule type" value="Genomic_DNA"/>
</dbReference>
<name>A0A2X4U437_9NOCA</name>
<sequence>MNPTPTTAGTDKYLRRVGSQRPNALLYSDGVGSVVDLPHLSVVVQGLDFWDYRQATEFELTEPRLLQRVRQILGPHVRQLRATPQREDNADPDDTEANRVGVPVTPFPRWMRCTGCNTLAGINAEGTGPFRFENKNKYRPDEARFVHDCRPTAPGGKKALQPTVVPARFVTACTGGHLDEFPYVEYVHRAGSCPKGREGRLTLLDPGGNYGSQITIRCSCGAKRTMRDALKHHRTAGSNALPGCRARHPHLGWFDPKGCTAQVRAMVLGASNQWFSLLAKALYIPALGSELAALVDKHWGPLSKVRSPEILAYALDTIPELSPLREHDLAAIWAQIQARQKADEDLPDEPVDLTAREYEALTDPTKARRDRNFTADVVPTPTAWTGLVSKVVRLSRLRETKAMVGFTRVDAPDWGEPDSSQRAPLSRAELDWVPASTTHGEGIFLVLQPDVIAAWEETAERSTHLNRLRAAHVRWRNNRQLEGPPEDHWPGDRYLLLHTLSHLLVREIALECGYSSASITERIYSNTERDEAGILLYTAASDSEGTLGGLVRLSDPLQMDRLLRAAFANARRCSSDPLCAEHAPLVTEETLHGAACHACLFASETTCERGNRFLDRRLIVPIDSAEPELALNGYFKVGTG</sequence>
<dbReference type="AlphaFoldDB" id="A0A2X4U437"/>
<dbReference type="NCBIfam" id="NF038324">
    <property type="entry name" value="DrmB_fam"/>
    <property type="match status" value="1"/>
</dbReference>
<dbReference type="STRING" id="1219011.GCA_001895045_02097"/>
<protein>
    <submittedName>
        <fullName evidence="3">Domain of uncharacterized function (DUF1998)</fullName>
    </submittedName>
</protein>
<dbReference type="KEGG" id="rcr:NCTC10994_01299"/>
<dbReference type="Pfam" id="PF09369">
    <property type="entry name" value="MZB"/>
    <property type="match status" value="1"/>
</dbReference>
<dbReference type="Proteomes" id="UP000249091">
    <property type="component" value="Chromosome 1"/>
</dbReference>
<dbReference type="InterPro" id="IPR047721">
    <property type="entry name" value="DrmB"/>
</dbReference>
<gene>
    <name evidence="3" type="ORF">NCTC10994_01299</name>
</gene>